<reference evidence="2" key="2">
    <citation type="submission" date="2015-01" db="EMBL/GenBank/DDBJ databases">
        <title>Evolutionary Origins and Diversification of the Mycorrhizal Mutualists.</title>
        <authorList>
            <consortium name="DOE Joint Genome Institute"/>
            <consortium name="Mycorrhizal Genomics Consortium"/>
            <person name="Kohler A."/>
            <person name="Kuo A."/>
            <person name="Nagy L.G."/>
            <person name="Floudas D."/>
            <person name="Copeland A."/>
            <person name="Barry K.W."/>
            <person name="Cichocki N."/>
            <person name="Veneault-Fourrey C."/>
            <person name="LaButti K."/>
            <person name="Lindquist E.A."/>
            <person name="Lipzen A."/>
            <person name="Lundell T."/>
            <person name="Morin E."/>
            <person name="Murat C."/>
            <person name="Riley R."/>
            <person name="Ohm R."/>
            <person name="Sun H."/>
            <person name="Tunlid A."/>
            <person name="Henrissat B."/>
            <person name="Grigoriev I.V."/>
            <person name="Hibbett D.S."/>
            <person name="Martin F."/>
        </authorList>
    </citation>
    <scope>NUCLEOTIDE SEQUENCE [LARGE SCALE GENOMIC DNA]</scope>
    <source>
        <strain evidence="2">MAFF 305830</strain>
    </source>
</reference>
<dbReference type="HOGENOM" id="CLU_2361046_0_0_1"/>
<dbReference type="EMBL" id="KN824297">
    <property type="protein sequence ID" value="KIM27721.1"/>
    <property type="molecule type" value="Genomic_DNA"/>
</dbReference>
<name>A0A0C3B8D8_SERVB</name>
<dbReference type="AlphaFoldDB" id="A0A0C3B8D8"/>
<keyword evidence="2" id="KW-1185">Reference proteome</keyword>
<evidence type="ECO:0000313" key="2">
    <source>
        <dbReference type="Proteomes" id="UP000054097"/>
    </source>
</evidence>
<protein>
    <submittedName>
        <fullName evidence="1">Uncharacterized protein</fullName>
    </submittedName>
</protein>
<reference evidence="1 2" key="1">
    <citation type="submission" date="2014-04" db="EMBL/GenBank/DDBJ databases">
        <authorList>
            <consortium name="DOE Joint Genome Institute"/>
            <person name="Kuo A."/>
            <person name="Zuccaro A."/>
            <person name="Kohler A."/>
            <person name="Nagy L.G."/>
            <person name="Floudas D."/>
            <person name="Copeland A."/>
            <person name="Barry K.W."/>
            <person name="Cichocki N."/>
            <person name="Veneault-Fourrey C."/>
            <person name="LaButti K."/>
            <person name="Lindquist E.A."/>
            <person name="Lipzen A."/>
            <person name="Lundell T."/>
            <person name="Morin E."/>
            <person name="Murat C."/>
            <person name="Sun H."/>
            <person name="Tunlid A."/>
            <person name="Henrissat B."/>
            <person name="Grigoriev I.V."/>
            <person name="Hibbett D.S."/>
            <person name="Martin F."/>
            <person name="Nordberg H.P."/>
            <person name="Cantor M.N."/>
            <person name="Hua S.X."/>
        </authorList>
    </citation>
    <scope>NUCLEOTIDE SEQUENCE [LARGE SCALE GENOMIC DNA]</scope>
    <source>
        <strain evidence="1 2">MAFF 305830</strain>
    </source>
</reference>
<organism evidence="1 2">
    <name type="scientific">Serendipita vermifera MAFF 305830</name>
    <dbReference type="NCBI Taxonomy" id="933852"/>
    <lineage>
        <taxon>Eukaryota</taxon>
        <taxon>Fungi</taxon>
        <taxon>Dikarya</taxon>
        <taxon>Basidiomycota</taxon>
        <taxon>Agaricomycotina</taxon>
        <taxon>Agaricomycetes</taxon>
        <taxon>Sebacinales</taxon>
        <taxon>Serendipitaceae</taxon>
        <taxon>Serendipita</taxon>
    </lineage>
</organism>
<sequence>MVMSQSNMANITYGQTVTIQPDAMMSNATGTQIQMANCTSSTTSLSQFMSALALALTEDSNLAMCLGTKSDLGKLSNSSRLKPSWYGFSKTPRAGP</sequence>
<dbReference type="Proteomes" id="UP000054097">
    <property type="component" value="Unassembled WGS sequence"/>
</dbReference>
<evidence type="ECO:0000313" key="1">
    <source>
        <dbReference type="EMBL" id="KIM27721.1"/>
    </source>
</evidence>
<proteinExistence type="predicted"/>
<accession>A0A0C3B8D8</accession>
<gene>
    <name evidence="1" type="ORF">M408DRAFT_163613</name>
</gene>